<evidence type="ECO:0000313" key="7">
    <source>
        <dbReference type="WBParaSite" id="ACRNAN_Path_728.g2762.t1"/>
    </source>
</evidence>
<protein>
    <submittedName>
        <fullName evidence="7">Uncharacterized protein</fullName>
    </submittedName>
</protein>
<comment type="subcellular location">
    <subcellularLocation>
        <location evidence="1">Membrane</location>
        <topology evidence="1">Multi-pass membrane protein</topology>
    </subcellularLocation>
</comment>
<keyword evidence="4 5" id="KW-0472">Membrane</keyword>
<accession>A0A914CC51</accession>
<evidence type="ECO:0000256" key="2">
    <source>
        <dbReference type="ARBA" id="ARBA00022692"/>
    </source>
</evidence>
<feature type="transmembrane region" description="Helical" evidence="5">
    <location>
        <begin position="308"/>
        <end position="328"/>
    </location>
</feature>
<dbReference type="PIRSF" id="PIRSF006060">
    <property type="entry name" value="AA_transporter"/>
    <property type="match status" value="1"/>
</dbReference>
<dbReference type="GO" id="GO:0016020">
    <property type="term" value="C:membrane"/>
    <property type="evidence" value="ECO:0007669"/>
    <property type="project" value="UniProtKB-SubCell"/>
</dbReference>
<dbReference type="Proteomes" id="UP000887540">
    <property type="component" value="Unplaced"/>
</dbReference>
<dbReference type="InterPro" id="IPR002293">
    <property type="entry name" value="AA/rel_permease1"/>
</dbReference>
<dbReference type="Gene3D" id="1.20.1740.10">
    <property type="entry name" value="Amino acid/polyamine transporter I"/>
    <property type="match status" value="1"/>
</dbReference>
<keyword evidence="3 5" id="KW-1133">Transmembrane helix</keyword>
<feature type="transmembrane region" description="Helical" evidence="5">
    <location>
        <begin position="203"/>
        <end position="229"/>
    </location>
</feature>
<dbReference type="WBParaSite" id="ACRNAN_Path_728.g2762.t1">
    <property type="protein sequence ID" value="ACRNAN_Path_728.g2762.t1"/>
    <property type="gene ID" value="ACRNAN_Path_728.g2762"/>
</dbReference>
<dbReference type="PANTHER" id="PTHR11785">
    <property type="entry name" value="AMINO ACID TRANSPORTER"/>
    <property type="match status" value="1"/>
</dbReference>
<evidence type="ECO:0000256" key="1">
    <source>
        <dbReference type="ARBA" id="ARBA00004141"/>
    </source>
</evidence>
<dbReference type="AlphaFoldDB" id="A0A914CC51"/>
<feature type="transmembrane region" description="Helical" evidence="5">
    <location>
        <begin position="120"/>
        <end position="142"/>
    </location>
</feature>
<proteinExistence type="predicted"/>
<evidence type="ECO:0000256" key="4">
    <source>
        <dbReference type="ARBA" id="ARBA00023136"/>
    </source>
</evidence>
<dbReference type="GO" id="GO:0015179">
    <property type="term" value="F:L-amino acid transmembrane transporter activity"/>
    <property type="evidence" value="ECO:0007669"/>
    <property type="project" value="TreeGrafter"/>
</dbReference>
<keyword evidence="2 5" id="KW-0812">Transmembrane</keyword>
<name>A0A914CC51_9BILA</name>
<dbReference type="InterPro" id="IPR050598">
    <property type="entry name" value="AminoAcid_Transporter"/>
</dbReference>
<evidence type="ECO:0000313" key="6">
    <source>
        <dbReference type="Proteomes" id="UP000887540"/>
    </source>
</evidence>
<evidence type="ECO:0000256" key="5">
    <source>
        <dbReference type="SAM" id="Phobius"/>
    </source>
</evidence>
<feature type="transmembrane region" description="Helical" evidence="5">
    <location>
        <begin position="28"/>
        <end position="50"/>
    </location>
</feature>
<feature type="transmembrane region" description="Helical" evidence="5">
    <location>
        <begin position="334"/>
        <end position="354"/>
    </location>
</feature>
<reference evidence="7" key="1">
    <citation type="submission" date="2022-11" db="UniProtKB">
        <authorList>
            <consortium name="WormBaseParasite"/>
        </authorList>
    </citation>
    <scope>IDENTIFICATION</scope>
</reference>
<dbReference type="Pfam" id="PF13520">
    <property type="entry name" value="AA_permease_2"/>
    <property type="match status" value="1"/>
</dbReference>
<feature type="transmembrane region" description="Helical" evidence="5">
    <location>
        <begin position="154"/>
        <end position="177"/>
    </location>
</feature>
<keyword evidence="6" id="KW-1185">Reference proteome</keyword>
<dbReference type="PANTHER" id="PTHR11785:SF523">
    <property type="entry name" value="AMINO ACID TRANSPORTER PROTEIN 6"/>
    <property type="match status" value="1"/>
</dbReference>
<feature type="transmembrane region" description="Helical" evidence="5">
    <location>
        <begin position="79"/>
        <end position="100"/>
    </location>
</feature>
<organism evidence="6 7">
    <name type="scientific">Acrobeloides nanus</name>
    <dbReference type="NCBI Taxonomy" id="290746"/>
    <lineage>
        <taxon>Eukaryota</taxon>
        <taxon>Metazoa</taxon>
        <taxon>Ecdysozoa</taxon>
        <taxon>Nematoda</taxon>
        <taxon>Chromadorea</taxon>
        <taxon>Rhabditida</taxon>
        <taxon>Tylenchina</taxon>
        <taxon>Cephalobomorpha</taxon>
        <taxon>Cephaloboidea</taxon>
        <taxon>Cephalobidae</taxon>
        <taxon>Acrobeloides</taxon>
    </lineage>
</organism>
<evidence type="ECO:0000256" key="3">
    <source>
        <dbReference type="ARBA" id="ARBA00022989"/>
    </source>
</evidence>
<sequence length="395" mass="44258">MGAFVYVELGTSIQKSGSDLAYLCHVKWYSLAFSYVGVGCLLISPVVAAIQAHTFSEHILKGLKIRFTQEHHNYWAQKLISFSLLTSALIICTGFYWLIFKGETQNFQNAFANTTYAPGKIVNALFAGLFSYGGWDILNYGVEEISNPRRNMPLAVSIGLSLITVFYLSLNISYYTVLNIPQLLESKAVAVTFAQKTLGHFQYIMPLAISILLIGAINSTIFASSRYLYAAARIGYLPSFISCTNKEQDSPRAALFLQLILTIGFSFAGDLNQLINYASFATWSQRACSILALLYIRYRHIKVHPDAIKTPIFMPILFVAICISLIVITVAQDFTTSIVSLSFILGGWLAYFIFKWDRALKSVEWYQRKSAQLNEKAAVYTQLIFNGIIDSEIKE</sequence>